<evidence type="ECO:0000313" key="5">
    <source>
        <dbReference type="Proteomes" id="UP000319801"/>
    </source>
</evidence>
<evidence type="ECO:0000259" key="3">
    <source>
        <dbReference type="PROSITE" id="PS50835"/>
    </source>
</evidence>
<dbReference type="SMART" id="SM00409">
    <property type="entry name" value="IG"/>
    <property type="match status" value="6"/>
</dbReference>
<organism evidence="4 5">
    <name type="scientific">Bagarius yarrelli</name>
    <name type="common">Goonch</name>
    <name type="synonym">Bagrus yarrelli</name>
    <dbReference type="NCBI Taxonomy" id="175774"/>
    <lineage>
        <taxon>Eukaryota</taxon>
        <taxon>Metazoa</taxon>
        <taxon>Chordata</taxon>
        <taxon>Craniata</taxon>
        <taxon>Vertebrata</taxon>
        <taxon>Euteleostomi</taxon>
        <taxon>Actinopterygii</taxon>
        <taxon>Neopterygii</taxon>
        <taxon>Teleostei</taxon>
        <taxon>Ostariophysi</taxon>
        <taxon>Siluriformes</taxon>
        <taxon>Sisoridae</taxon>
        <taxon>Sisorinae</taxon>
        <taxon>Bagarius</taxon>
    </lineage>
</organism>
<feature type="chain" id="PRO_5022191083" evidence="2">
    <location>
        <begin position="21"/>
        <end position="630"/>
    </location>
</feature>
<protein>
    <submittedName>
        <fullName evidence="4">Vascular cell adhesion protein 1</fullName>
    </submittedName>
</protein>
<gene>
    <name evidence="4" type="ORF">Baya_3327</name>
</gene>
<dbReference type="OrthoDB" id="10045578at2759"/>
<proteinExistence type="predicted"/>
<evidence type="ECO:0000313" key="4">
    <source>
        <dbReference type="EMBL" id="TSK53767.1"/>
    </source>
</evidence>
<dbReference type="PRINTS" id="PR01474">
    <property type="entry name" value="VCAM1"/>
</dbReference>
<name>A0A556TSB8_BAGYA</name>
<dbReference type="PROSITE" id="PS50835">
    <property type="entry name" value="IG_LIKE"/>
    <property type="match status" value="5"/>
</dbReference>
<feature type="domain" description="Ig-like" evidence="3">
    <location>
        <begin position="221"/>
        <end position="302"/>
    </location>
</feature>
<dbReference type="Pfam" id="PF13927">
    <property type="entry name" value="Ig_3"/>
    <property type="match status" value="1"/>
</dbReference>
<accession>A0A556TSB8</accession>
<feature type="domain" description="Ig-like" evidence="3">
    <location>
        <begin position="112"/>
        <end position="202"/>
    </location>
</feature>
<dbReference type="SUPFAM" id="SSF48726">
    <property type="entry name" value="Immunoglobulin"/>
    <property type="match status" value="6"/>
</dbReference>
<dbReference type="SMART" id="SM00408">
    <property type="entry name" value="IGc2"/>
    <property type="match status" value="2"/>
</dbReference>
<dbReference type="InterPro" id="IPR003989">
    <property type="entry name" value="VCAM-1"/>
</dbReference>
<dbReference type="InterPro" id="IPR003597">
    <property type="entry name" value="Ig_C1-set"/>
</dbReference>
<reference evidence="4 5" key="1">
    <citation type="journal article" date="2019" name="Genome Biol. Evol.">
        <title>Whole-Genome Sequencing of the Giant Devil Catfish, Bagarius yarrelli.</title>
        <authorList>
            <person name="Jiang W."/>
            <person name="Lv Y."/>
            <person name="Cheng L."/>
            <person name="Yang K."/>
            <person name="Chao B."/>
            <person name="Wang X."/>
            <person name="Li Y."/>
            <person name="Pan X."/>
            <person name="You X."/>
            <person name="Zhang Y."/>
            <person name="Yang J."/>
            <person name="Li J."/>
            <person name="Zhang X."/>
            <person name="Liu S."/>
            <person name="Sun C."/>
            <person name="Yang J."/>
            <person name="Shi Q."/>
        </authorList>
    </citation>
    <scope>NUCLEOTIDE SEQUENCE [LARGE SCALE GENOMIC DNA]</scope>
    <source>
        <strain evidence="4">JWS20170419001</strain>
        <tissue evidence="4">Muscle</tissue>
    </source>
</reference>
<dbReference type="GO" id="GO:0005886">
    <property type="term" value="C:plasma membrane"/>
    <property type="evidence" value="ECO:0007669"/>
    <property type="project" value="TreeGrafter"/>
</dbReference>
<evidence type="ECO:0000256" key="2">
    <source>
        <dbReference type="SAM" id="SignalP"/>
    </source>
</evidence>
<keyword evidence="5" id="KW-1185">Reference proteome</keyword>
<dbReference type="Proteomes" id="UP000319801">
    <property type="component" value="Unassembled WGS sequence"/>
</dbReference>
<keyword evidence="1" id="KW-0472">Membrane</keyword>
<dbReference type="AlphaFoldDB" id="A0A556TSB8"/>
<dbReference type="Gene3D" id="2.60.40.10">
    <property type="entry name" value="Immunoglobulins"/>
    <property type="match status" value="6"/>
</dbReference>
<evidence type="ECO:0000256" key="1">
    <source>
        <dbReference type="SAM" id="Phobius"/>
    </source>
</evidence>
<feature type="domain" description="Ig-like" evidence="3">
    <location>
        <begin position="408"/>
        <end position="495"/>
    </location>
</feature>
<keyword evidence="2" id="KW-0732">Signal</keyword>
<feature type="domain" description="Ig-like" evidence="3">
    <location>
        <begin position="35"/>
        <end position="107"/>
    </location>
</feature>
<feature type="transmembrane region" description="Helical" evidence="1">
    <location>
        <begin position="594"/>
        <end position="614"/>
    </location>
</feature>
<dbReference type="Pfam" id="PF07654">
    <property type="entry name" value="C1-set"/>
    <property type="match status" value="1"/>
</dbReference>
<dbReference type="InterPro" id="IPR036179">
    <property type="entry name" value="Ig-like_dom_sf"/>
</dbReference>
<feature type="signal peptide" evidence="2">
    <location>
        <begin position="1"/>
        <end position="20"/>
    </location>
</feature>
<keyword evidence="1" id="KW-1133">Transmembrane helix</keyword>
<keyword evidence="1" id="KW-0812">Transmembrane</keyword>
<dbReference type="InterPro" id="IPR003599">
    <property type="entry name" value="Ig_sub"/>
</dbReference>
<dbReference type="InterPro" id="IPR013783">
    <property type="entry name" value="Ig-like_fold"/>
</dbReference>
<comment type="caution">
    <text evidence="4">The sequence shown here is derived from an EMBL/GenBank/DDBJ whole genome shotgun (WGS) entry which is preliminary data.</text>
</comment>
<sequence>MTPATCAFLQLILCYTAVSSYKVELYPKRPLFRVGDCRELVCRMKGCSGTITFSWGSVEDRPLYAEPHTNLSESTLVFKNVQGNSENTIVCTATCQGKKMQSSVKIKVYSFPNDPVVSGHDSLVSGQENTLTCTVSDIYPAERITVEWLREGKVIHTQEGELGNQSLQSYYTFKPQPNHTEELITCRATLSLDGLPQEERIRETSVSLAVLSYPLEVSLQPDLSFIPVKQGSSMMLSCTSSGCPHARITWQNVTHQPHLSKIDTQTFMSQLGPWTVGLEDNRTFICKVECGSLVKSKRTELRVFSFSSDPTIEISGPLLEGKLTNLTCTVHDVLPVNSFYIQWLYGDVELQLVRGNFSDKLQNLSLTIPIKPKDSDQNKTFTCKVSLKMEGVFTQKTSSTTLAVHYSPKHTTIDVRPQENLNEGENVTISCQTNSVPEGHVTLSRVVNEEETEIVSSNGTQTLFSIPFINVSHSGIYVCEAVNRYGSQREIVQITVQAPPVNVSLTSKGVQEGETATVCCPFTSFPPSDITLTKLDNGTDIFSNGTLLLVNITANDSGLNQVNTTNVLGSNVISKKKDGNLYTAVLKRLQSIDFIMPVTGMGAVAIVISTLNYIRRAKRKGFYELTEGIP</sequence>
<dbReference type="PANTHER" id="PTHR13771:SF14">
    <property type="entry name" value="VASCULAR CELL ADHESION PROTEIN 1"/>
    <property type="match status" value="1"/>
</dbReference>
<dbReference type="GO" id="GO:0098609">
    <property type="term" value="P:cell-cell adhesion"/>
    <property type="evidence" value="ECO:0007669"/>
    <property type="project" value="InterPro"/>
</dbReference>
<dbReference type="InterPro" id="IPR007110">
    <property type="entry name" value="Ig-like_dom"/>
</dbReference>
<dbReference type="PANTHER" id="PTHR13771">
    <property type="entry name" value="INTERCELLULAR ADHESION MOLECULE"/>
    <property type="match status" value="1"/>
</dbReference>
<dbReference type="InterPro" id="IPR003598">
    <property type="entry name" value="Ig_sub2"/>
</dbReference>
<dbReference type="GO" id="GO:0005178">
    <property type="term" value="F:integrin binding"/>
    <property type="evidence" value="ECO:0007669"/>
    <property type="project" value="InterPro"/>
</dbReference>
<dbReference type="EMBL" id="VCAZ01000015">
    <property type="protein sequence ID" value="TSK53767.1"/>
    <property type="molecule type" value="Genomic_DNA"/>
</dbReference>
<feature type="domain" description="Ig-like" evidence="3">
    <location>
        <begin position="310"/>
        <end position="399"/>
    </location>
</feature>
<dbReference type="InterPro" id="IPR047012">
    <property type="entry name" value="ICAM_VCAM"/>
</dbReference>